<evidence type="ECO:0000259" key="5">
    <source>
        <dbReference type="Pfam" id="PF00535"/>
    </source>
</evidence>
<dbReference type="GO" id="GO:0016757">
    <property type="term" value="F:glycosyltransferase activity"/>
    <property type="evidence" value="ECO:0007669"/>
    <property type="project" value="UniProtKB-KW"/>
</dbReference>
<evidence type="ECO:0000256" key="3">
    <source>
        <dbReference type="ARBA" id="ARBA00022676"/>
    </source>
</evidence>
<gene>
    <name evidence="6" type="ORF">GWG61_09030</name>
</gene>
<reference evidence="6" key="1">
    <citation type="submission" date="2020-01" db="EMBL/GenBank/DDBJ databases">
        <title>Vaginal microbiome of pregnant Indian women: Insights into the genome of dominants Lactobacillus species.</title>
        <authorList>
            <person name="Das B."/>
            <person name="Mehta O."/>
            <person name="Ghosh T.S."/>
            <person name="Kothidar A."/>
            <person name="Gowtham M.R."/>
            <person name="Mitra R."/>
            <person name="Kshetrapal P."/>
            <person name="Wadhwa N."/>
            <person name="Thiruvengadam R."/>
            <person name="Nair G.B."/>
            <person name="Bhatnagar S."/>
            <person name="Das B."/>
        </authorList>
    </citation>
    <scope>NUCLEOTIDE SEQUENCE</scope>
    <source>
        <strain evidence="6">Indica</strain>
    </source>
</reference>
<keyword evidence="3" id="KW-0328">Glycosyltransferase</keyword>
<sequence length="302" mass="34691">MENKKSVDCVVVTYNRLDLLKECVQAIEKQTYPVSNFFIIDNCSTDNTWNYLKSIRNEKIIPIHLDKNLGGAGGFNAGMKAFINKSTSDYVWIMDDDTIPSFTALEKMIKKSNVSPKLGFLCSNVRWKDKSVAVMNIPSPSKNWNEYSEYGITKVNSASFVSIMFPRDVVYKVGYPITDFFIWGDDVEYTLRITHDYSLDGFMVNDSLVEHKIKNNIATDLIQEESLGRIKRYYLAQRNTIFYLKKHSNKKEVFKATIRQGIKLPVNAVLKSKNHKVYRAWVSIKGTVAGLFFKPKIEKAEK</sequence>
<evidence type="ECO:0000256" key="2">
    <source>
        <dbReference type="ARBA" id="ARBA00006739"/>
    </source>
</evidence>
<dbReference type="InterPro" id="IPR001173">
    <property type="entry name" value="Glyco_trans_2-like"/>
</dbReference>
<dbReference type="InterPro" id="IPR029044">
    <property type="entry name" value="Nucleotide-diphossugar_trans"/>
</dbReference>
<protein>
    <submittedName>
        <fullName evidence="6">Glycosyltransferase</fullName>
    </submittedName>
</protein>
<comment type="pathway">
    <text evidence="1">Cell wall biogenesis; cell wall polysaccharide biosynthesis.</text>
</comment>
<comment type="similarity">
    <text evidence="2">Belongs to the glycosyltransferase 2 family.</text>
</comment>
<proteinExistence type="inferred from homology"/>
<dbReference type="SUPFAM" id="SSF53448">
    <property type="entry name" value="Nucleotide-diphospho-sugar transferases"/>
    <property type="match status" value="1"/>
</dbReference>
<keyword evidence="4 6" id="KW-0808">Transferase</keyword>
<accession>A0A6B2FW67</accession>
<evidence type="ECO:0000256" key="4">
    <source>
        <dbReference type="ARBA" id="ARBA00022679"/>
    </source>
</evidence>
<evidence type="ECO:0000256" key="1">
    <source>
        <dbReference type="ARBA" id="ARBA00004776"/>
    </source>
</evidence>
<organism evidence="6">
    <name type="scientific">Lactobacillus paragasseri</name>
    <dbReference type="NCBI Taxonomy" id="2107999"/>
    <lineage>
        <taxon>Bacteria</taxon>
        <taxon>Bacillati</taxon>
        <taxon>Bacillota</taxon>
        <taxon>Bacilli</taxon>
        <taxon>Lactobacillales</taxon>
        <taxon>Lactobacillaceae</taxon>
        <taxon>Lactobacillus</taxon>
    </lineage>
</organism>
<dbReference type="Pfam" id="PF00535">
    <property type="entry name" value="Glycos_transf_2"/>
    <property type="match status" value="1"/>
</dbReference>
<dbReference type="AlphaFoldDB" id="A0A6B2FW67"/>
<dbReference type="CDD" id="cd04185">
    <property type="entry name" value="GT_2_like_b"/>
    <property type="match status" value="1"/>
</dbReference>
<evidence type="ECO:0000313" key="6">
    <source>
        <dbReference type="EMBL" id="NDJ74594.1"/>
    </source>
</evidence>
<dbReference type="Gene3D" id="3.90.550.10">
    <property type="entry name" value="Spore Coat Polysaccharide Biosynthesis Protein SpsA, Chain A"/>
    <property type="match status" value="1"/>
</dbReference>
<feature type="domain" description="Glycosyltransferase 2-like" evidence="5">
    <location>
        <begin position="9"/>
        <end position="133"/>
    </location>
</feature>
<dbReference type="RefSeq" id="WP_162014283.1">
    <property type="nucleotide sequence ID" value="NZ_CAZZQF010000001.1"/>
</dbReference>
<dbReference type="PANTHER" id="PTHR43179:SF12">
    <property type="entry name" value="GALACTOFURANOSYLTRANSFERASE GLFT2"/>
    <property type="match status" value="1"/>
</dbReference>
<name>A0A6B2FW67_9LACO</name>
<dbReference type="EMBL" id="JAADJO010000031">
    <property type="protein sequence ID" value="NDJ74594.1"/>
    <property type="molecule type" value="Genomic_DNA"/>
</dbReference>
<dbReference type="PANTHER" id="PTHR43179">
    <property type="entry name" value="RHAMNOSYLTRANSFERASE WBBL"/>
    <property type="match status" value="1"/>
</dbReference>
<comment type="caution">
    <text evidence="6">The sequence shown here is derived from an EMBL/GenBank/DDBJ whole genome shotgun (WGS) entry which is preliminary data.</text>
</comment>